<evidence type="ECO:0000256" key="3">
    <source>
        <dbReference type="ARBA" id="ARBA00022729"/>
    </source>
</evidence>
<feature type="compositionally biased region" description="Polar residues" evidence="8">
    <location>
        <begin position="654"/>
        <end position="665"/>
    </location>
</feature>
<protein>
    <submittedName>
        <fullName evidence="12">Interleukin-17 receptor A-like</fullName>
    </submittedName>
</protein>
<evidence type="ECO:0000256" key="5">
    <source>
        <dbReference type="ARBA" id="ARBA00023136"/>
    </source>
</evidence>
<evidence type="ECO:0000256" key="6">
    <source>
        <dbReference type="ARBA" id="ARBA00023170"/>
    </source>
</evidence>
<feature type="transmembrane region" description="Helical" evidence="9">
    <location>
        <begin position="396"/>
        <end position="416"/>
    </location>
</feature>
<dbReference type="GO" id="GO:0030368">
    <property type="term" value="F:interleukin-17 receptor activity"/>
    <property type="evidence" value="ECO:0007669"/>
    <property type="project" value="InterPro"/>
</dbReference>
<feature type="domain" description="SEFIR" evidence="11">
    <location>
        <begin position="449"/>
        <end position="593"/>
    </location>
</feature>
<keyword evidence="2 9" id="KW-0812">Transmembrane</keyword>
<feature type="chain" id="PRO_5043517503" evidence="10">
    <location>
        <begin position="23"/>
        <end position="777"/>
    </location>
</feature>
<evidence type="ECO:0000256" key="4">
    <source>
        <dbReference type="ARBA" id="ARBA00022989"/>
    </source>
</evidence>
<proteinExistence type="predicted"/>
<evidence type="ECO:0000256" key="8">
    <source>
        <dbReference type="SAM" id="MobiDB-lite"/>
    </source>
</evidence>
<reference evidence="12 13" key="1">
    <citation type="journal article" date="2021" name="Elife">
        <title>Chloroplast acquisition without the gene transfer in kleptoplastic sea slugs, Plakobranchus ocellatus.</title>
        <authorList>
            <person name="Maeda T."/>
            <person name="Takahashi S."/>
            <person name="Yoshida T."/>
            <person name="Shimamura S."/>
            <person name="Takaki Y."/>
            <person name="Nagai Y."/>
            <person name="Toyoda A."/>
            <person name="Suzuki Y."/>
            <person name="Arimoto A."/>
            <person name="Ishii H."/>
            <person name="Satoh N."/>
            <person name="Nishiyama T."/>
            <person name="Hasebe M."/>
            <person name="Maruyama T."/>
            <person name="Minagawa J."/>
            <person name="Obokata J."/>
            <person name="Shigenobu S."/>
        </authorList>
    </citation>
    <scope>NUCLEOTIDE SEQUENCE [LARGE SCALE GENOMIC DNA]</scope>
</reference>
<evidence type="ECO:0000256" key="2">
    <source>
        <dbReference type="ARBA" id="ARBA00022692"/>
    </source>
</evidence>
<keyword evidence="5 9" id="KW-0472">Membrane</keyword>
<keyword evidence="7" id="KW-0325">Glycoprotein</keyword>
<dbReference type="EMBL" id="BMAT01003001">
    <property type="protein sequence ID" value="GFS18640.1"/>
    <property type="molecule type" value="Genomic_DNA"/>
</dbReference>
<dbReference type="PANTHER" id="PTHR15583:SF7">
    <property type="entry name" value="INTERLEUKIN CYTOKINE RECEPTOR-RELATED PROTEIN 2"/>
    <property type="match status" value="1"/>
</dbReference>
<dbReference type="PANTHER" id="PTHR15583">
    <property type="entry name" value="INTERLEUKIN-17 RECEPTOR"/>
    <property type="match status" value="1"/>
</dbReference>
<dbReference type="Proteomes" id="UP000762676">
    <property type="component" value="Unassembled WGS sequence"/>
</dbReference>
<evidence type="ECO:0000313" key="13">
    <source>
        <dbReference type="Proteomes" id="UP000762676"/>
    </source>
</evidence>
<comment type="caution">
    <text evidence="12">The sequence shown here is derived from an EMBL/GenBank/DDBJ whole genome shotgun (WGS) entry which is preliminary data.</text>
</comment>
<name>A0AAV4J8K7_9GAST</name>
<feature type="region of interest" description="Disordered" evidence="8">
    <location>
        <begin position="643"/>
        <end position="697"/>
    </location>
</feature>
<evidence type="ECO:0000256" key="7">
    <source>
        <dbReference type="ARBA" id="ARBA00023180"/>
    </source>
</evidence>
<keyword evidence="4 9" id="KW-1133">Transmembrane helix</keyword>
<evidence type="ECO:0000259" key="11">
    <source>
        <dbReference type="Pfam" id="PF08357"/>
    </source>
</evidence>
<organism evidence="12 13">
    <name type="scientific">Elysia marginata</name>
    <dbReference type="NCBI Taxonomy" id="1093978"/>
    <lineage>
        <taxon>Eukaryota</taxon>
        <taxon>Metazoa</taxon>
        <taxon>Spiralia</taxon>
        <taxon>Lophotrochozoa</taxon>
        <taxon>Mollusca</taxon>
        <taxon>Gastropoda</taxon>
        <taxon>Heterobranchia</taxon>
        <taxon>Euthyneura</taxon>
        <taxon>Panpulmonata</taxon>
        <taxon>Sacoglossa</taxon>
        <taxon>Placobranchoidea</taxon>
        <taxon>Plakobranchidae</taxon>
        <taxon>Elysia</taxon>
    </lineage>
</organism>
<comment type="subcellular location">
    <subcellularLocation>
        <location evidence="1">Membrane</location>
        <topology evidence="1">Single-pass type I membrane protein</topology>
    </subcellularLocation>
</comment>
<dbReference type="InterPro" id="IPR039465">
    <property type="entry name" value="IL-17_rcpt-like"/>
</dbReference>
<feature type="compositionally biased region" description="Low complexity" evidence="8">
    <location>
        <begin position="363"/>
        <end position="372"/>
    </location>
</feature>
<dbReference type="GO" id="GO:0016020">
    <property type="term" value="C:membrane"/>
    <property type="evidence" value="ECO:0007669"/>
    <property type="project" value="UniProtKB-SubCell"/>
</dbReference>
<evidence type="ECO:0000313" key="12">
    <source>
        <dbReference type="EMBL" id="GFS18640.1"/>
    </source>
</evidence>
<keyword evidence="13" id="KW-1185">Reference proteome</keyword>
<evidence type="ECO:0000256" key="10">
    <source>
        <dbReference type="SAM" id="SignalP"/>
    </source>
</evidence>
<dbReference type="Pfam" id="PF08357">
    <property type="entry name" value="SEFIR"/>
    <property type="match status" value="1"/>
</dbReference>
<keyword evidence="3 10" id="KW-0732">Signal</keyword>
<gene>
    <name evidence="12" type="ORF">ElyMa_001527900</name>
</gene>
<feature type="signal peptide" evidence="10">
    <location>
        <begin position="1"/>
        <end position="22"/>
    </location>
</feature>
<dbReference type="InterPro" id="IPR013568">
    <property type="entry name" value="SEFIR_dom"/>
</dbReference>
<evidence type="ECO:0000256" key="1">
    <source>
        <dbReference type="ARBA" id="ARBA00004479"/>
    </source>
</evidence>
<dbReference type="AlphaFoldDB" id="A0AAV4J8K7"/>
<evidence type="ECO:0000256" key="9">
    <source>
        <dbReference type="SAM" id="Phobius"/>
    </source>
</evidence>
<accession>A0AAV4J8K7</accession>
<keyword evidence="6 12" id="KW-0675">Receptor</keyword>
<sequence>MAVSTSLFSSIFASLLIGSALSEPKKCTLKVFNGDSEEQVEGVCLHQFDTEDCKPFVESFNRSALPEDFALTHHDDSVQRPESMEMTPQLNEYVNRTTHKRYLAPGVKIGWTSPVASLSRKNIRGYLLILFENKTICRLFKFNTTDRGILKRKLRFEYDVPYLKSDTFYKTLVYSMPPPENFEDSRRESTFVSMEITSGTVVQVDDASNPGEWIPSLSTKVLSNGTLQVGIGPSPPVFNLTEFEVQLVKYSDDENNAYRTAYHTQPPGLSSAEGIVTFSNLDTDQYRVVPGLSSAEGIVMFSNLDTDQYRVVVTALDPFKGKKDMCLCWKMEDNNQRHCMLNCGSVGTRYVHVTGVALLETTTTPRNADPTTSQDVRPGRVTEKPEEDFPIATDSILGISILAVLLCVLGLVVFVAGRKHRQKDNSGSVFDPLQPGSQVFHPPELKWKSVLIVSTEDNPAHTYMVEELAKFLKNCCLCHVYFSPWESIGPRYQEWFTWCRKAQDLANHILLVDSEGAENIMAAHKITGGRNGPFTDSSRSDVIFNLVLENFRVLPDTLEKTVLLHYREECGCSDYLSFPPKLRLPDDMPDLLRSIHNLTKEETKANMQCLPLSSNCYSTASNISGNLMSALTVLQQPPYSRMMSADTGVGSDEGATSNTDATSGGSSIGPDEGSLNGFHNDEEDVTGSPVSLSRDSDGSTVCTIASNNLNGGMTGVTLAGVTETSVEPCSFVNRQFSHLQSIGGPNQTLSLVPNNSESSFEPSLCDISNVTENPSTV</sequence>
<dbReference type="Gene3D" id="3.40.50.11530">
    <property type="match status" value="1"/>
</dbReference>
<feature type="region of interest" description="Disordered" evidence="8">
    <location>
        <begin position="363"/>
        <end position="384"/>
    </location>
</feature>
<feature type="compositionally biased region" description="Polar residues" evidence="8">
    <location>
        <begin position="688"/>
        <end position="697"/>
    </location>
</feature>